<evidence type="ECO:0000313" key="4">
    <source>
        <dbReference type="Proteomes" id="UP000194151"/>
    </source>
</evidence>
<proteinExistence type="inferred from homology"/>
<dbReference type="SUPFAM" id="SSF143120">
    <property type="entry name" value="YefM-like"/>
    <property type="match status" value="1"/>
</dbReference>
<dbReference type="KEGG" id="bgv:CAL12_07640"/>
<name>A0A1W6YI34_9BORD</name>
<accession>A0A1W6YI34</accession>
<dbReference type="Gene3D" id="3.40.1620.10">
    <property type="entry name" value="YefM-like domain"/>
    <property type="match status" value="1"/>
</dbReference>
<gene>
    <name evidence="3" type="ORF">CAL12_07640</name>
</gene>
<dbReference type="InterPro" id="IPR006442">
    <property type="entry name" value="Antitoxin_Phd/YefM"/>
</dbReference>
<dbReference type="OrthoDB" id="9800503at2"/>
<comment type="similarity">
    <text evidence="1 2">Belongs to the phD/YefM antitoxin family.</text>
</comment>
<dbReference type="RefSeq" id="WP_086063943.1">
    <property type="nucleotide sequence ID" value="NZ_CP021108.1"/>
</dbReference>
<reference evidence="3 4" key="1">
    <citation type="submission" date="2017-05" db="EMBL/GenBank/DDBJ databases">
        <title>Complete and WGS of Bordetella genogroups.</title>
        <authorList>
            <person name="Spilker T."/>
            <person name="LiPuma J."/>
        </authorList>
    </citation>
    <scope>NUCLEOTIDE SEQUENCE [LARGE SCALE GENOMIC DNA]</scope>
    <source>
        <strain evidence="3 4">AU19157</strain>
    </source>
</reference>
<keyword evidence="4" id="KW-1185">Reference proteome</keyword>
<protein>
    <recommendedName>
        <fullName evidence="2">Antitoxin</fullName>
    </recommendedName>
</protein>
<organism evidence="3 4">
    <name type="scientific">Bordetella genomosp. 8</name>
    <dbReference type="NCBI Taxonomy" id="1416806"/>
    <lineage>
        <taxon>Bacteria</taxon>
        <taxon>Pseudomonadati</taxon>
        <taxon>Pseudomonadota</taxon>
        <taxon>Betaproteobacteria</taxon>
        <taxon>Burkholderiales</taxon>
        <taxon>Alcaligenaceae</taxon>
        <taxon>Bordetella</taxon>
    </lineage>
</organism>
<evidence type="ECO:0000313" key="3">
    <source>
        <dbReference type="EMBL" id="ARP80720.1"/>
    </source>
</evidence>
<dbReference type="AlphaFoldDB" id="A0A1W6YI34"/>
<dbReference type="STRING" id="1416806.CAL12_07640"/>
<evidence type="ECO:0000256" key="2">
    <source>
        <dbReference type="RuleBase" id="RU362080"/>
    </source>
</evidence>
<dbReference type="Pfam" id="PF02604">
    <property type="entry name" value="PhdYeFM_antitox"/>
    <property type="match status" value="1"/>
</dbReference>
<dbReference type="Proteomes" id="UP000194151">
    <property type="component" value="Chromosome"/>
</dbReference>
<comment type="function">
    <text evidence="2">Antitoxin component of a type II toxin-antitoxin (TA) system.</text>
</comment>
<dbReference type="InterPro" id="IPR036165">
    <property type="entry name" value="YefM-like_sf"/>
</dbReference>
<dbReference type="EMBL" id="CP021108">
    <property type="protein sequence ID" value="ARP80720.1"/>
    <property type="molecule type" value="Genomic_DNA"/>
</dbReference>
<evidence type="ECO:0000256" key="1">
    <source>
        <dbReference type="ARBA" id="ARBA00009981"/>
    </source>
</evidence>
<sequence length="96" mass="10356">MRFVGIHEARTTLSKLIEAIELGKENEIVIARNGRPAAKLVAIPKLATNRRLGVAKGRLEVPDDIDDDNDQIADLFSGGPIRECTSGHPHCPAGDC</sequence>